<reference evidence="1 2" key="1">
    <citation type="submission" date="2018-08" db="EMBL/GenBank/DDBJ databases">
        <title>Genomic investigation of the strawberry pathogen Phytophthora fragariae indicates pathogenicity is determined by transcriptional variation in three key races.</title>
        <authorList>
            <person name="Adams T.M."/>
            <person name="Armitage A.D."/>
            <person name="Sobczyk M.K."/>
            <person name="Bates H.J."/>
            <person name="Dunwell J.M."/>
            <person name="Nellist C.F."/>
            <person name="Harrison R.J."/>
        </authorList>
    </citation>
    <scope>NUCLEOTIDE SEQUENCE [LARGE SCALE GENOMIC DNA]</scope>
    <source>
        <strain evidence="1 2">SCRP333</strain>
    </source>
</reference>
<proteinExistence type="predicted"/>
<name>A0A6A4FY94_9STRA</name>
<comment type="caution">
    <text evidence="1">The sequence shown here is derived from an EMBL/GenBank/DDBJ whole genome shotgun (WGS) entry which is preliminary data.</text>
</comment>
<gene>
    <name evidence="1" type="ORF">PR003_g8200</name>
</gene>
<protein>
    <submittedName>
        <fullName evidence="1">Uncharacterized protein</fullName>
    </submittedName>
</protein>
<keyword evidence="2" id="KW-1185">Reference proteome</keyword>
<accession>A0A6A4FY94</accession>
<evidence type="ECO:0000313" key="1">
    <source>
        <dbReference type="EMBL" id="KAE9344958.1"/>
    </source>
</evidence>
<organism evidence="1 2">
    <name type="scientific">Phytophthora rubi</name>
    <dbReference type="NCBI Taxonomy" id="129364"/>
    <lineage>
        <taxon>Eukaryota</taxon>
        <taxon>Sar</taxon>
        <taxon>Stramenopiles</taxon>
        <taxon>Oomycota</taxon>
        <taxon>Peronosporomycetes</taxon>
        <taxon>Peronosporales</taxon>
        <taxon>Peronosporaceae</taxon>
        <taxon>Phytophthora</taxon>
    </lineage>
</organism>
<dbReference type="Proteomes" id="UP000434957">
    <property type="component" value="Unassembled WGS sequence"/>
</dbReference>
<evidence type="ECO:0000313" key="2">
    <source>
        <dbReference type="Proteomes" id="UP000434957"/>
    </source>
</evidence>
<dbReference type="AlphaFoldDB" id="A0A6A4FY94"/>
<sequence length="96" mass="10345">MISATVAIGSLVFLGPPQVPALNEFHYVRVSQVDGQTAHVSLIDPDGVDEDFSDAVETRVIRRRLVTNDESQLWPGGFVGHPVAFIQPDGLTMDAG</sequence>
<dbReference type="EMBL" id="QXFT01000402">
    <property type="protein sequence ID" value="KAE9344958.1"/>
    <property type="molecule type" value="Genomic_DNA"/>
</dbReference>